<sequence>MSVSSAAFSLEKGIALLARFCAPAILNEFPFLSATVFCQPRHSLVRLCIHAQTLSMYNALNPAV</sequence>
<evidence type="ECO:0000313" key="2">
    <source>
        <dbReference type="Proteomes" id="UP000007880"/>
    </source>
</evidence>
<dbReference type="Proteomes" id="UP000007880">
    <property type="component" value="Chromosome"/>
</dbReference>
<proteinExistence type="predicted"/>
<dbReference type="KEGG" id="cap:CLDAP_19930"/>
<accession>I0I445</accession>
<name>I0I445_CALAS</name>
<evidence type="ECO:0000313" key="1">
    <source>
        <dbReference type="EMBL" id="BAM00033.1"/>
    </source>
</evidence>
<dbReference type="EMBL" id="AP012337">
    <property type="protein sequence ID" value="BAM00033.1"/>
    <property type="molecule type" value="Genomic_DNA"/>
</dbReference>
<dbReference type="AlphaFoldDB" id="I0I445"/>
<keyword evidence="2" id="KW-1185">Reference proteome</keyword>
<organism evidence="1 2">
    <name type="scientific">Caldilinea aerophila (strain DSM 14535 / JCM 11387 / NBRC 104270 / STL-6-O1)</name>
    <dbReference type="NCBI Taxonomy" id="926550"/>
    <lineage>
        <taxon>Bacteria</taxon>
        <taxon>Bacillati</taxon>
        <taxon>Chloroflexota</taxon>
        <taxon>Caldilineae</taxon>
        <taxon>Caldilineales</taxon>
        <taxon>Caldilineaceae</taxon>
        <taxon>Caldilinea</taxon>
    </lineage>
</organism>
<dbReference type="STRING" id="926550.CLDAP_19930"/>
<reference evidence="1 2" key="1">
    <citation type="submission" date="2012-02" db="EMBL/GenBank/DDBJ databases">
        <title>Complete genome sequence of Caldilinea aerophila DSM 14535 (= NBRC 102666).</title>
        <authorList>
            <person name="Oguchi A."/>
            <person name="Hosoyama A."/>
            <person name="Sekine M."/>
            <person name="Fukai R."/>
            <person name="Kato Y."/>
            <person name="Nakamura S."/>
            <person name="Hanada S."/>
            <person name="Yamazaki S."/>
            <person name="Fujita N."/>
        </authorList>
    </citation>
    <scope>NUCLEOTIDE SEQUENCE [LARGE SCALE GENOMIC DNA]</scope>
    <source>
        <strain evidence="2">DSM 14535 / JCM 11387 / NBRC 104270 / STL-6-O1</strain>
    </source>
</reference>
<protein>
    <submittedName>
        <fullName evidence="1">Uncharacterized protein</fullName>
    </submittedName>
</protein>
<dbReference type="HOGENOM" id="CLU_2859214_0_0_0"/>
<gene>
    <name evidence="1" type="ordered locus">CLDAP_19930</name>
</gene>